<evidence type="ECO:0000256" key="4">
    <source>
        <dbReference type="ARBA" id="ARBA00023002"/>
    </source>
</evidence>
<organism evidence="7 8">
    <name type="scientific">Pochonia chlamydosporia 170</name>
    <dbReference type="NCBI Taxonomy" id="1380566"/>
    <lineage>
        <taxon>Eukaryota</taxon>
        <taxon>Fungi</taxon>
        <taxon>Dikarya</taxon>
        <taxon>Ascomycota</taxon>
        <taxon>Pezizomycotina</taxon>
        <taxon>Sordariomycetes</taxon>
        <taxon>Hypocreomycetidae</taxon>
        <taxon>Hypocreales</taxon>
        <taxon>Clavicipitaceae</taxon>
        <taxon>Pochonia</taxon>
    </lineage>
</organism>
<comment type="caution">
    <text evidence="7">The sequence shown here is derived from an EMBL/GenBank/DDBJ whole genome shotgun (WGS) entry which is preliminary data.</text>
</comment>
<dbReference type="InterPro" id="IPR050416">
    <property type="entry name" value="FAD-linked_Oxidoreductase"/>
</dbReference>
<dbReference type="InterPro" id="IPR016166">
    <property type="entry name" value="FAD-bd_PCMH"/>
</dbReference>
<dbReference type="Proteomes" id="UP000078397">
    <property type="component" value="Unassembled WGS sequence"/>
</dbReference>
<evidence type="ECO:0000313" key="7">
    <source>
        <dbReference type="EMBL" id="OAQ59524.1"/>
    </source>
</evidence>
<evidence type="ECO:0000256" key="2">
    <source>
        <dbReference type="ARBA" id="ARBA00022630"/>
    </source>
</evidence>
<dbReference type="PANTHER" id="PTHR42973">
    <property type="entry name" value="BINDING OXIDOREDUCTASE, PUTATIVE (AFU_ORTHOLOGUE AFUA_1G17690)-RELATED"/>
    <property type="match status" value="1"/>
</dbReference>
<dbReference type="GO" id="GO:0016491">
    <property type="term" value="F:oxidoreductase activity"/>
    <property type="evidence" value="ECO:0007669"/>
    <property type="project" value="UniProtKB-KW"/>
</dbReference>
<feature type="chain" id="PRO_5008101150" evidence="5">
    <location>
        <begin position="20"/>
        <end position="504"/>
    </location>
</feature>
<gene>
    <name evidence="7" type="ORF">VFPPC_03757</name>
</gene>
<keyword evidence="2" id="KW-0285">Flavoprotein</keyword>
<evidence type="ECO:0000256" key="1">
    <source>
        <dbReference type="ARBA" id="ARBA00005466"/>
    </source>
</evidence>
<dbReference type="EMBL" id="LSBJ02000002">
    <property type="protein sequence ID" value="OAQ59524.1"/>
    <property type="molecule type" value="Genomic_DNA"/>
</dbReference>
<dbReference type="Gene3D" id="3.30.465.10">
    <property type="match status" value="1"/>
</dbReference>
<evidence type="ECO:0000256" key="5">
    <source>
        <dbReference type="SAM" id="SignalP"/>
    </source>
</evidence>
<reference evidence="7 8" key="1">
    <citation type="journal article" date="2016" name="PLoS Pathog.">
        <title>Biosynthesis of antibiotic leucinostatins in bio-control fungus Purpureocillium lilacinum and their inhibition on phytophthora revealed by genome mining.</title>
        <authorList>
            <person name="Wang G."/>
            <person name="Liu Z."/>
            <person name="Lin R."/>
            <person name="Li E."/>
            <person name="Mao Z."/>
            <person name="Ling J."/>
            <person name="Yang Y."/>
            <person name="Yin W.B."/>
            <person name="Xie B."/>
        </authorList>
    </citation>
    <scope>NUCLEOTIDE SEQUENCE [LARGE SCALE GENOMIC DNA]</scope>
    <source>
        <strain evidence="7">170</strain>
    </source>
</reference>
<dbReference type="InterPro" id="IPR036318">
    <property type="entry name" value="FAD-bd_PCMH-like_sf"/>
</dbReference>
<dbReference type="GeneID" id="28847213"/>
<dbReference type="STRING" id="1380566.A0A179F251"/>
<dbReference type="OrthoDB" id="2151789at2759"/>
<name>A0A179F251_METCM</name>
<dbReference type="SUPFAM" id="SSF56176">
    <property type="entry name" value="FAD-binding/transporter-associated domain-like"/>
    <property type="match status" value="1"/>
</dbReference>
<comment type="similarity">
    <text evidence="1">Belongs to the oxygen-dependent FAD-linked oxidoreductase family.</text>
</comment>
<dbReference type="RefSeq" id="XP_018137517.1">
    <property type="nucleotide sequence ID" value="XM_018283219.1"/>
</dbReference>
<dbReference type="InterPro" id="IPR016169">
    <property type="entry name" value="FAD-bd_PCMH_sub2"/>
</dbReference>
<dbReference type="PANTHER" id="PTHR42973:SF13">
    <property type="entry name" value="FAD-BINDING PCMH-TYPE DOMAIN-CONTAINING PROTEIN"/>
    <property type="match status" value="1"/>
</dbReference>
<dbReference type="AlphaFoldDB" id="A0A179F251"/>
<proteinExistence type="inferred from homology"/>
<dbReference type="PROSITE" id="PS51387">
    <property type="entry name" value="FAD_PCMH"/>
    <property type="match status" value="1"/>
</dbReference>
<protein>
    <submittedName>
        <fullName evidence="7">FAD binding domain-containing protein</fullName>
    </submittedName>
</protein>
<evidence type="ECO:0000259" key="6">
    <source>
        <dbReference type="PROSITE" id="PS51387"/>
    </source>
</evidence>
<keyword evidence="5" id="KW-0732">Signal</keyword>
<keyword evidence="4" id="KW-0560">Oxidoreductase</keyword>
<feature type="signal peptide" evidence="5">
    <location>
        <begin position="1"/>
        <end position="19"/>
    </location>
</feature>
<keyword evidence="8" id="KW-1185">Reference proteome</keyword>
<evidence type="ECO:0000256" key="3">
    <source>
        <dbReference type="ARBA" id="ARBA00022827"/>
    </source>
</evidence>
<dbReference type="Pfam" id="PF01565">
    <property type="entry name" value="FAD_binding_4"/>
    <property type="match status" value="1"/>
</dbReference>
<accession>A0A179F251</accession>
<dbReference type="KEGG" id="pchm:VFPPC_03757"/>
<dbReference type="InterPro" id="IPR006094">
    <property type="entry name" value="Oxid_FAD_bind_N"/>
</dbReference>
<evidence type="ECO:0000313" key="8">
    <source>
        <dbReference type="Proteomes" id="UP000078397"/>
    </source>
</evidence>
<feature type="domain" description="FAD-binding PCMH-type" evidence="6">
    <location>
        <begin position="61"/>
        <end position="233"/>
    </location>
</feature>
<dbReference type="GO" id="GO:0071949">
    <property type="term" value="F:FAD binding"/>
    <property type="evidence" value="ECO:0007669"/>
    <property type="project" value="InterPro"/>
</dbReference>
<sequence>MRVCNFLIPSIVLAGAAVAAPSDATKRACKEISNALPKRLSYPLSLHYSSETSEYWSTLLRSQKPACVVLPEYAEEVAAAVRILNKYPDVKFTAKSGGHDPNAGHATVQDGVLIALRNIAGTTYDPDTNLAYVKPGGEWNDVISTLHKQGVTAVGGRLGIVGVGGYLLQGGVSFLSSQYGLAADSIVGWEIVAANGSIINVDARTQPELAVALRGSGSQFGIVTQFTINAHPIGKVWGGIRIYESTQKDAVFKALHNFVPNGQADPKAAIIVTNIVSALKPLSFIIFYFYDGESHPDSGPLAEFLKIPYLVSQTSAQSYPDLLKSNGAGASLLNSRISFRTFTIPYLSGNPGIYKKISDKMGELTANYFKNPLHLTAQCSVDFQPLPKAVGRMSQASGGNAMGLTDQDPDRLILEIQCAWGSAKDDETLMGISRDLTSWLDTVVPEWLSEQQQPLDTYLPLFMNDASADQNVTGSYRNYEKFKTLQLQYDPQGTLRTRTGGFKY</sequence>
<keyword evidence="3" id="KW-0274">FAD</keyword>